<dbReference type="Proteomes" id="UP001056778">
    <property type="component" value="Chromosome 5"/>
</dbReference>
<protein>
    <submittedName>
        <fullName evidence="1">X-box binding protein 1</fullName>
    </submittedName>
</protein>
<gene>
    <name evidence="1" type="ORF">MML48_5g00001514</name>
</gene>
<dbReference type="EMBL" id="CM043019">
    <property type="protein sequence ID" value="KAI4462151.1"/>
    <property type="molecule type" value="Genomic_DNA"/>
</dbReference>
<evidence type="ECO:0000313" key="1">
    <source>
        <dbReference type="EMBL" id="KAI4462151.1"/>
    </source>
</evidence>
<organism evidence="1 2">
    <name type="scientific">Holotrichia oblita</name>
    <name type="common">Chafer beetle</name>
    <dbReference type="NCBI Taxonomy" id="644536"/>
    <lineage>
        <taxon>Eukaryota</taxon>
        <taxon>Metazoa</taxon>
        <taxon>Ecdysozoa</taxon>
        <taxon>Arthropoda</taxon>
        <taxon>Hexapoda</taxon>
        <taxon>Insecta</taxon>
        <taxon>Pterygota</taxon>
        <taxon>Neoptera</taxon>
        <taxon>Endopterygota</taxon>
        <taxon>Coleoptera</taxon>
        <taxon>Polyphaga</taxon>
        <taxon>Scarabaeiformia</taxon>
        <taxon>Scarabaeidae</taxon>
        <taxon>Melolonthinae</taxon>
        <taxon>Holotrichia</taxon>
    </lineage>
</organism>
<sequence length="510" mass="57977">MSMSVPAILKYLNNNNDNDYNVLADMENNDSPGRSKKRRLDHLTWEEKIQRKKLKNRVAAQTSRDRKKAKMEQMESAIKELFDKNEHLISECEKLRLLNEKLQVENQDLHSRLRVPCPTCSHQSRPVECVVQNGSAASPNPRPKGLVRHSAAALNVQAARTLWKIVLACLLYQTCSTNSIATSISPHLKRSRRASFRISQQTWRLLLKRQIAKYVIRSRFIFKLMLLQRNSLNRPNNINRSVHINNNNNNTNDKSNATRHHIFPTSNPSSNNQHNINSDIVDSSCSTSFVCCLKVVDLSSRNSETMEPERTTKECPEQMVGPTSELVESDRCDSLSEESDQLQSEISQYLLLHHDYFAKRDNTKTILKSKRRSQPTKCNKSKDKLSTKMKFKEILPKVEEKVIVNVKPEIIVDHCESDLVYGTYDENTSCIVILNNDNLRLEEAVTEVTTTENVPGSPLSVNSLQTPSSDYSRDSLSPAPSSGYESIGSPSSEMDIWDECVSELFPSLVL</sequence>
<keyword evidence="2" id="KW-1185">Reference proteome</keyword>
<reference evidence="1" key="1">
    <citation type="submission" date="2022-04" db="EMBL/GenBank/DDBJ databases">
        <title>Chromosome-scale genome assembly of Holotrichia oblita Faldermann.</title>
        <authorList>
            <person name="Rongchong L."/>
        </authorList>
    </citation>
    <scope>NUCLEOTIDE SEQUENCE</scope>
    <source>
        <strain evidence="1">81SQS9</strain>
    </source>
</reference>
<proteinExistence type="predicted"/>
<name>A0ACB9T5R2_HOLOL</name>
<accession>A0ACB9T5R2</accession>
<comment type="caution">
    <text evidence="1">The sequence shown here is derived from an EMBL/GenBank/DDBJ whole genome shotgun (WGS) entry which is preliminary data.</text>
</comment>
<evidence type="ECO:0000313" key="2">
    <source>
        <dbReference type="Proteomes" id="UP001056778"/>
    </source>
</evidence>